<dbReference type="Proteomes" id="UP000468581">
    <property type="component" value="Unassembled WGS sequence"/>
</dbReference>
<accession>A0A6P0UXE4</accession>
<gene>
    <name evidence="2" type="ORF">GWK08_18000</name>
</gene>
<feature type="domain" description="Peptidase M1 membrane alanine aminopeptidase" evidence="1">
    <location>
        <begin position="264"/>
        <end position="410"/>
    </location>
</feature>
<name>A0A6P0UXE4_9FLAO</name>
<evidence type="ECO:0000259" key="1">
    <source>
        <dbReference type="Pfam" id="PF01433"/>
    </source>
</evidence>
<evidence type="ECO:0000313" key="3">
    <source>
        <dbReference type="Proteomes" id="UP000468581"/>
    </source>
</evidence>
<keyword evidence="3" id="KW-1185">Reference proteome</keyword>
<sequence length="419" mass="47982">MRSKLPVIVLFLLLCFSCTKEKENRNLTNYSGQVSIDIPSQTFDVNLQIAYTPHYSTPTDSLQFFIHENARIKKCEASGLLKFEENPGPNKVKTLTLYFKNELNTPLDIKLEYSSQLKAEDAPWGIDKISENWVELSVNSAWLPVLSSFDLYFTADMEVDLKTEKELELISSGSSKKTAKNKFEIHNTVPQIDLVLIGSHSFYRNDQENTTIYDHKKDNGRAAFMSDISKKSHQWLNRNFGSSKELPEVKLAIAPRNESGYARKNFIVLSNSISVNDTLHFVNFITHEFAHFWSSGANPQTAHRWLDESVAEYIAFKYIQKEYNADAFSTFLSRIEKEAPQLPPVYKPEITGPPPHAVMYRKGVGKLHHLEKMIGEKALFAFLNKWFTYEKKDTETFLNLLGELQGEDVAKNFRAELGK</sequence>
<evidence type="ECO:0000313" key="2">
    <source>
        <dbReference type="EMBL" id="NER15353.1"/>
    </source>
</evidence>
<comment type="caution">
    <text evidence="2">The sequence shown here is derived from an EMBL/GenBank/DDBJ whole genome shotgun (WGS) entry which is preliminary data.</text>
</comment>
<organism evidence="2 3">
    <name type="scientific">Leptobacterium flavescens</name>
    <dbReference type="NCBI Taxonomy" id="472055"/>
    <lineage>
        <taxon>Bacteria</taxon>
        <taxon>Pseudomonadati</taxon>
        <taxon>Bacteroidota</taxon>
        <taxon>Flavobacteriia</taxon>
        <taxon>Flavobacteriales</taxon>
        <taxon>Flavobacteriaceae</taxon>
        <taxon>Leptobacterium</taxon>
    </lineage>
</organism>
<dbReference type="Pfam" id="PF01433">
    <property type="entry name" value="Peptidase_M1"/>
    <property type="match status" value="1"/>
</dbReference>
<dbReference type="RefSeq" id="WP_163608636.1">
    <property type="nucleotide sequence ID" value="NZ_JAABOO010000004.1"/>
</dbReference>
<dbReference type="InterPro" id="IPR027268">
    <property type="entry name" value="Peptidase_M4/M1_CTD_sf"/>
</dbReference>
<protein>
    <recommendedName>
        <fullName evidence="1">Peptidase M1 membrane alanine aminopeptidase domain-containing protein</fullName>
    </recommendedName>
</protein>
<dbReference type="GO" id="GO:0008237">
    <property type="term" value="F:metallopeptidase activity"/>
    <property type="evidence" value="ECO:0007669"/>
    <property type="project" value="InterPro"/>
</dbReference>
<dbReference type="SUPFAM" id="SSF55486">
    <property type="entry name" value="Metalloproteases ('zincins'), catalytic domain"/>
    <property type="match status" value="1"/>
</dbReference>
<dbReference type="AlphaFoldDB" id="A0A6P0UXE4"/>
<proteinExistence type="predicted"/>
<reference evidence="2 3" key="1">
    <citation type="submission" date="2020-01" db="EMBL/GenBank/DDBJ databases">
        <title>Leptobacterium flavescens.</title>
        <authorList>
            <person name="Wang G."/>
        </authorList>
    </citation>
    <scope>NUCLEOTIDE SEQUENCE [LARGE SCALE GENOMIC DNA]</scope>
    <source>
        <strain evidence="2 3">KCTC 22160</strain>
    </source>
</reference>
<dbReference type="Gene3D" id="1.10.390.10">
    <property type="entry name" value="Neutral Protease Domain 2"/>
    <property type="match status" value="1"/>
</dbReference>
<dbReference type="InterPro" id="IPR014782">
    <property type="entry name" value="Peptidase_M1_dom"/>
</dbReference>
<dbReference type="GO" id="GO:0008270">
    <property type="term" value="F:zinc ion binding"/>
    <property type="evidence" value="ECO:0007669"/>
    <property type="project" value="InterPro"/>
</dbReference>
<dbReference type="EMBL" id="JAABOO010000004">
    <property type="protein sequence ID" value="NER15353.1"/>
    <property type="molecule type" value="Genomic_DNA"/>
</dbReference>